<protein>
    <recommendedName>
        <fullName evidence="5">GDP-fucose protein O-fucosyltransferase 1</fullName>
        <ecNumber evidence="4">2.4.1.221</ecNumber>
    </recommendedName>
    <alternativeName>
        <fullName evidence="14">Peptide-O-fucosyltransferase 1</fullName>
    </alternativeName>
</protein>
<dbReference type="AlphaFoldDB" id="A0ABD2LV70"/>
<evidence type="ECO:0000313" key="18">
    <source>
        <dbReference type="EMBL" id="KAL3119089.1"/>
    </source>
</evidence>
<dbReference type="Gene3D" id="3.40.50.11350">
    <property type="match status" value="1"/>
</dbReference>
<keyword evidence="10" id="KW-1015">Disulfide bond</keyword>
<comment type="subcellular location">
    <subcellularLocation>
        <location evidence="1">Endoplasmic reticulum</location>
    </subcellularLocation>
</comment>
<dbReference type="GO" id="GO:0006004">
    <property type="term" value="P:fucose metabolic process"/>
    <property type="evidence" value="ECO:0007669"/>
    <property type="project" value="UniProtKB-KW"/>
</dbReference>
<sequence length="257" mass="28511">MIPTLLDLVNKEKSYGGLNLAQTQLARFGAAIAAFPVRPDHRFIQRFVQWNDRIKQKAIEFASRNFGHGKAFVGIHLRNGRDWENVCQFLREENVMGKRQLFASGQCTGPEEENGPLTADACDPSMDIILEEVRFHVVRLSASAVFVASDRDHRLAQINAHLAKTVRWPVTVRSAGGANVPMDLALLGMADHFIANCVSTFSAFVVRQRHFGDEQMQRHRSVSFLAFPNAAMELLPGGRKNGNGKAETKNAGGNDEL</sequence>
<keyword evidence="8" id="KW-0256">Endoplasmic reticulum</keyword>
<evidence type="ECO:0000256" key="1">
    <source>
        <dbReference type="ARBA" id="ARBA00004240"/>
    </source>
</evidence>
<evidence type="ECO:0000256" key="11">
    <source>
        <dbReference type="ARBA" id="ARBA00023180"/>
    </source>
</evidence>
<comment type="catalytic activity">
    <reaction evidence="16">
        <text>L-seryl-[protein] + GDP-beta-L-fucose = 3-O-(alpha-L-fucosyl)-L-seryl-[protein] + GDP + H(+)</text>
        <dbReference type="Rhea" id="RHEA:63644"/>
        <dbReference type="Rhea" id="RHEA-COMP:9863"/>
        <dbReference type="Rhea" id="RHEA-COMP:17914"/>
        <dbReference type="ChEBI" id="CHEBI:15378"/>
        <dbReference type="ChEBI" id="CHEBI:29999"/>
        <dbReference type="ChEBI" id="CHEBI:57273"/>
        <dbReference type="ChEBI" id="CHEBI:58189"/>
        <dbReference type="ChEBI" id="CHEBI:189632"/>
        <dbReference type="EC" id="2.4.1.221"/>
    </reaction>
    <physiologicalReaction direction="left-to-right" evidence="16">
        <dbReference type="Rhea" id="RHEA:63645"/>
    </physiologicalReaction>
</comment>
<accession>A0ABD2LV70</accession>
<keyword evidence="6" id="KW-0328">Glycosyltransferase</keyword>
<evidence type="ECO:0000256" key="15">
    <source>
        <dbReference type="ARBA" id="ARBA00047273"/>
    </source>
</evidence>
<dbReference type="GO" id="GO:0007219">
    <property type="term" value="P:Notch signaling pathway"/>
    <property type="evidence" value="ECO:0007669"/>
    <property type="project" value="UniProtKB-KW"/>
</dbReference>
<dbReference type="GO" id="GO:0046922">
    <property type="term" value="F:peptide-O-fucosyltransferase activity"/>
    <property type="evidence" value="ECO:0007669"/>
    <property type="project" value="UniProtKB-EC"/>
</dbReference>
<evidence type="ECO:0000256" key="14">
    <source>
        <dbReference type="ARBA" id="ARBA00033080"/>
    </source>
</evidence>
<comment type="pathway">
    <text evidence="2">Protein modification; protein glycosylation.</text>
</comment>
<evidence type="ECO:0000256" key="4">
    <source>
        <dbReference type="ARBA" id="ARBA00012196"/>
    </source>
</evidence>
<evidence type="ECO:0000256" key="3">
    <source>
        <dbReference type="ARBA" id="ARBA00010626"/>
    </source>
</evidence>
<comment type="catalytic activity">
    <reaction evidence="15">
        <text>L-threonyl-[protein] + GDP-beta-L-fucose = 3-O-(alpha-L-fucosyl)-L-threonyl-[protein] + GDP + H(+)</text>
        <dbReference type="Rhea" id="RHEA:70491"/>
        <dbReference type="Rhea" id="RHEA-COMP:11060"/>
        <dbReference type="Rhea" id="RHEA-COMP:17915"/>
        <dbReference type="ChEBI" id="CHEBI:15378"/>
        <dbReference type="ChEBI" id="CHEBI:30013"/>
        <dbReference type="ChEBI" id="CHEBI:57273"/>
        <dbReference type="ChEBI" id="CHEBI:58189"/>
        <dbReference type="ChEBI" id="CHEBI:189631"/>
        <dbReference type="EC" id="2.4.1.221"/>
    </reaction>
    <physiologicalReaction direction="left-to-right" evidence="15">
        <dbReference type="Rhea" id="RHEA:70492"/>
    </physiologicalReaction>
</comment>
<dbReference type="GO" id="GO:0005783">
    <property type="term" value="C:endoplasmic reticulum"/>
    <property type="evidence" value="ECO:0007669"/>
    <property type="project" value="UniProtKB-SubCell"/>
</dbReference>
<evidence type="ECO:0000256" key="16">
    <source>
        <dbReference type="ARBA" id="ARBA00048647"/>
    </source>
</evidence>
<dbReference type="InterPro" id="IPR019378">
    <property type="entry name" value="GDP-Fuc_O-FucTrfase"/>
</dbReference>
<reference evidence="18 19" key="1">
    <citation type="submission" date="2024-10" db="EMBL/GenBank/DDBJ databases">
        <authorList>
            <person name="Kim D."/>
        </authorList>
    </citation>
    <scope>NUCLEOTIDE SEQUENCE [LARGE SCALE GENOMIC DNA]</scope>
    <source>
        <strain evidence="18">BH-2024</strain>
    </source>
</reference>
<evidence type="ECO:0000256" key="13">
    <source>
        <dbReference type="ARBA" id="ARBA00023277"/>
    </source>
</evidence>
<evidence type="ECO:0000256" key="6">
    <source>
        <dbReference type="ARBA" id="ARBA00022676"/>
    </source>
</evidence>
<keyword evidence="11" id="KW-0325">Glycoprotein</keyword>
<dbReference type="PANTHER" id="PTHR21420">
    <property type="entry name" value="GDP-FUCOSE PROTEIN O-FUCOSYLTRANSFERASE 1"/>
    <property type="match status" value="1"/>
</dbReference>
<dbReference type="EC" id="2.4.1.221" evidence="4"/>
<comment type="similarity">
    <text evidence="3">Belongs to the glycosyltransferase 65 family.</text>
</comment>
<dbReference type="Proteomes" id="UP001620626">
    <property type="component" value="Unassembled WGS sequence"/>
</dbReference>
<evidence type="ECO:0000256" key="8">
    <source>
        <dbReference type="ARBA" id="ARBA00022824"/>
    </source>
</evidence>
<keyword evidence="13" id="KW-0119">Carbohydrate metabolism</keyword>
<dbReference type="EMBL" id="JBICBT010000258">
    <property type="protein sequence ID" value="KAL3119089.1"/>
    <property type="molecule type" value="Genomic_DNA"/>
</dbReference>
<evidence type="ECO:0000256" key="7">
    <source>
        <dbReference type="ARBA" id="ARBA00022679"/>
    </source>
</evidence>
<keyword evidence="12" id="KW-0294">Fucose metabolism</keyword>
<dbReference type="PANTHER" id="PTHR21420:SF10">
    <property type="entry name" value="GDP-FUCOSE PROTEIN O-FUCOSYLTRANSFERASE 1"/>
    <property type="match status" value="1"/>
</dbReference>
<comment type="caution">
    <text evidence="18">The sequence shown here is derived from an EMBL/GenBank/DDBJ whole genome shotgun (WGS) entry which is preliminary data.</text>
</comment>
<dbReference type="Pfam" id="PF10250">
    <property type="entry name" value="O-FucT"/>
    <property type="match status" value="1"/>
</dbReference>
<proteinExistence type="inferred from homology"/>
<keyword evidence="7" id="KW-0808">Transferase</keyword>
<evidence type="ECO:0000256" key="5">
    <source>
        <dbReference type="ARBA" id="ARBA00021745"/>
    </source>
</evidence>
<evidence type="ECO:0000256" key="2">
    <source>
        <dbReference type="ARBA" id="ARBA00004922"/>
    </source>
</evidence>
<evidence type="ECO:0000256" key="10">
    <source>
        <dbReference type="ARBA" id="ARBA00023157"/>
    </source>
</evidence>
<feature type="region of interest" description="Disordered" evidence="17">
    <location>
        <begin position="236"/>
        <end position="257"/>
    </location>
</feature>
<name>A0ABD2LV70_9BILA</name>
<keyword evidence="19" id="KW-1185">Reference proteome</keyword>
<evidence type="ECO:0000256" key="12">
    <source>
        <dbReference type="ARBA" id="ARBA00023253"/>
    </source>
</evidence>
<evidence type="ECO:0000313" key="19">
    <source>
        <dbReference type="Proteomes" id="UP001620626"/>
    </source>
</evidence>
<evidence type="ECO:0000256" key="9">
    <source>
        <dbReference type="ARBA" id="ARBA00022976"/>
    </source>
</evidence>
<organism evidence="18 19">
    <name type="scientific">Heterodera trifolii</name>
    <dbReference type="NCBI Taxonomy" id="157864"/>
    <lineage>
        <taxon>Eukaryota</taxon>
        <taxon>Metazoa</taxon>
        <taxon>Ecdysozoa</taxon>
        <taxon>Nematoda</taxon>
        <taxon>Chromadorea</taxon>
        <taxon>Rhabditida</taxon>
        <taxon>Tylenchina</taxon>
        <taxon>Tylenchomorpha</taxon>
        <taxon>Tylenchoidea</taxon>
        <taxon>Heteroderidae</taxon>
        <taxon>Heteroderinae</taxon>
        <taxon>Heterodera</taxon>
    </lineage>
</organism>
<dbReference type="InterPro" id="IPR039922">
    <property type="entry name" value="POFUT1"/>
</dbReference>
<keyword evidence="9" id="KW-0914">Notch signaling pathway</keyword>
<evidence type="ECO:0000256" key="17">
    <source>
        <dbReference type="SAM" id="MobiDB-lite"/>
    </source>
</evidence>
<gene>
    <name evidence="18" type="ORF">niasHT_003872</name>
</gene>